<organism evidence="1 2">
    <name type="scientific">Deinococcus ruber</name>
    <dbReference type="NCBI Taxonomy" id="1848197"/>
    <lineage>
        <taxon>Bacteria</taxon>
        <taxon>Thermotogati</taxon>
        <taxon>Deinococcota</taxon>
        <taxon>Deinococci</taxon>
        <taxon>Deinococcales</taxon>
        <taxon>Deinococcaceae</taxon>
        <taxon>Deinococcus</taxon>
    </lineage>
</organism>
<comment type="caution">
    <text evidence="1">The sequence shown here is derived from an EMBL/GenBank/DDBJ whole genome shotgun (WGS) entry which is preliminary data.</text>
</comment>
<dbReference type="Proteomes" id="UP000603865">
    <property type="component" value="Unassembled WGS sequence"/>
</dbReference>
<dbReference type="AlphaFoldDB" id="A0A918CIR2"/>
<keyword evidence="2" id="KW-1185">Reference proteome</keyword>
<protein>
    <submittedName>
        <fullName evidence="1">Uncharacterized protein</fullName>
    </submittedName>
</protein>
<sequence length="93" mass="10590">MPFPAGWRCWTAKPRAALQACRISLQLALDLRSVVEMLWALPYFLQVLGSAEHTARVRAALETTTLIDPWVQWQLQRLPESNAVATKYILVKI</sequence>
<evidence type="ECO:0000313" key="2">
    <source>
        <dbReference type="Proteomes" id="UP000603865"/>
    </source>
</evidence>
<gene>
    <name evidence="1" type="ORF">GCM10008957_39380</name>
</gene>
<evidence type="ECO:0000313" key="1">
    <source>
        <dbReference type="EMBL" id="GGR23627.1"/>
    </source>
</evidence>
<accession>A0A918CIR2</accession>
<name>A0A918CIR2_9DEIO</name>
<reference evidence="1" key="2">
    <citation type="submission" date="2020-09" db="EMBL/GenBank/DDBJ databases">
        <authorList>
            <person name="Sun Q."/>
            <person name="Ohkuma M."/>
        </authorList>
    </citation>
    <scope>NUCLEOTIDE SEQUENCE</scope>
    <source>
        <strain evidence="1">JCM 31311</strain>
    </source>
</reference>
<dbReference type="RefSeq" id="WP_189092213.1">
    <property type="nucleotide sequence ID" value="NZ_BMQL01000031.1"/>
</dbReference>
<reference evidence="1" key="1">
    <citation type="journal article" date="2014" name="Int. J. Syst. Evol. Microbiol.">
        <title>Complete genome sequence of Corynebacterium casei LMG S-19264T (=DSM 44701T), isolated from a smear-ripened cheese.</title>
        <authorList>
            <consortium name="US DOE Joint Genome Institute (JGI-PGF)"/>
            <person name="Walter F."/>
            <person name="Albersmeier A."/>
            <person name="Kalinowski J."/>
            <person name="Ruckert C."/>
        </authorList>
    </citation>
    <scope>NUCLEOTIDE SEQUENCE</scope>
    <source>
        <strain evidence="1">JCM 31311</strain>
    </source>
</reference>
<dbReference type="EMBL" id="BMQL01000031">
    <property type="protein sequence ID" value="GGR23627.1"/>
    <property type="molecule type" value="Genomic_DNA"/>
</dbReference>
<proteinExistence type="predicted"/>